<dbReference type="Gene3D" id="1.10.357.10">
    <property type="entry name" value="Tetracycline Repressor, domain 2"/>
    <property type="match status" value="2"/>
</dbReference>
<gene>
    <name evidence="6" type="ORF">HNR50_002731</name>
</gene>
<evidence type="ECO:0000256" key="2">
    <source>
        <dbReference type="ARBA" id="ARBA00023125"/>
    </source>
</evidence>
<protein>
    <submittedName>
        <fullName evidence="6">AcrR family transcriptional regulator</fullName>
    </submittedName>
</protein>
<dbReference type="SUPFAM" id="SSF46689">
    <property type="entry name" value="Homeodomain-like"/>
    <property type="match status" value="2"/>
</dbReference>
<dbReference type="Proteomes" id="UP000587760">
    <property type="component" value="Unassembled WGS sequence"/>
</dbReference>
<evidence type="ECO:0000256" key="1">
    <source>
        <dbReference type="ARBA" id="ARBA00023015"/>
    </source>
</evidence>
<dbReference type="PANTHER" id="PTHR47506:SF3">
    <property type="entry name" value="HTH-TYPE TRANSCRIPTIONAL REGULATOR LMRA"/>
    <property type="match status" value="1"/>
</dbReference>
<dbReference type="PANTHER" id="PTHR47506">
    <property type="entry name" value="TRANSCRIPTIONAL REGULATORY PROTEIN"/>
    <property type="match status" value="1"/>
</dbReference>
<keyword evidence="3" id="KW-0804">Transcription</keyword>
<keyword evidence="1" id="KW-0805">Transcription regulation</keyword>
<keyword evidence="2 4" id="KW-0238">DNA-binding</keyword>
<evidence type="ECO:0000259" key="5">
    <source>
        <dbReference type="PROSITE" id="PS50977"/>
    </source>
</evidence>
<feature type="DNA-binding region" description="H-T-H motif" evidence="4">
    <location>
        <begin position="226"/>
        <end position="245"/>
    </location>
</feature>
<reference evidence="6 7" key="1">
    <citation type="submission" date="2020-08" db="EMBL/GenBank/DDBJ databases">
        <title>Genomic Encyclopedia of Type Strains, Phase IV (KMG-IV): sequencing the most valuable type-strain genomes for metagenomic binning, comparative biology and taxonomic classification.</title>
        <authorList>
            <person name="Goeker M."/>
        </authorList>
    </citation>
    <scope>NUCLEOTIDE SEQUENCE [LARGE SCALE GENOMIC DNA]</scope>
    <source>
        <strain evidence="6 7">DSM 2461</strain>
    </source>
</reference>
<accession>A0A841REL7</accession>
<dbReference type="AlphaFoldDB" id="A0A841REL7"/>
<name>A0A841REL7_9SPIO</name>
<sequence length="394" mass="46260">MKSVKHLNRKEEIIDTAFKVWQLNCFTSTSLNDIAESLGMTKQAIYRYFKGKSGLISEMSSRITDHYRSNFRDFRRIAETESRDQIVREFIRNQIEFFRNHSEYLSFLISKIRLADEGRRNFIEVIAEQTGYLQKELDVKPSAVNYILNLIVFYIFIDSLKSTEELTGRIYTLVTEGFGTELLAKPSDPERLLRENRIPENDMTEENKVLQSISEVVMEEGPHNASLDKIAKRAGMTKSSLYFYFNNKEEMITETINRQTEAFTEYYFEKISAYEEVGDQLFAHFVLTASMTIERPKTVSMIHWFIRRGIGDSFRKPTEFEKYRVFFENAANYRYLNTHGITADQLLLLVNFCVTFEVNNQTNRDLEKESKYGLVHDLYDLFVHGLKALQENKK</sequence>
<keyword evidence="7" id="KW-1185">Reference proteome</keyword>
<feature type="DNA-binding region" description="H-T-H motif" evidence="4">
    <location>
        <begin position="30"/>
        <end position="49"/>
    </location>
</feature>
<dbReference type="InterPro" id="IPR009057">
    <property type="entry name" value="Homeodomain-like_sf"/>
</dbReference>
<feature type="domain" description="HTH tetR-type" evidence="5">
    <location>
        <begin position="7"/>
        <end position="67"/>
    </location>
</feature>
<feature type="domain" description="HTH tetR-type" evidence="5">
    <location>
        <begin position="203"/>
        <end position="263"/>
    </location>
</feature>
<evidence type="ECO:0000256" key="3">
    <source>
        <dbReference type="ARBA" id="ARBA00023163"/>
    </source>
</evidence>
<evidence type="ECO:0000313" key="6">
    <source>
        <dbReference type="EMBL" id="MBB6481058.1"/>
    </source>
</evidence>
<dbReference type="PRINTS" id="PR00455">
    <property type="entry name" value="HTHTETR"/>
</dbReference>
<dbReference type="Pfam" id="PF00440">
    <property type="entry name" value="TetR_N"/>
    <property type="match status" value="2"/>
</dbReference>
<proteinExistence type="predicted"/>
<comment type="caution">
    <text evidence="6">The sequence shown here is derived from an EMBL/GenBank/DDBJ whole genome shotgun (WGS) entry which is preliminary data.</text>
</comment>
<dbReference type="InterPro" id="IPR001647">
    <property type="entry name" value="HTH_TetR"/>
</dbReference>
<dbReference type="GO" id="GO:0003677">
    <property type="term" value="F:DNA binding"/>
    <property type="evidence" value="ECO:0007669"/>
    <property type="project" value="UniProtKB-UniRule"/>
</dbReference>
<dbReference type="PROSITE" id="PS50977">
    <property type="entry name" value="HTH_TETR_2"/>
    <property type="match status" value="2"/>
</dbReference>
<evidence type="ECO:0000256" key="4">
    <source>
        <dbReference type="PROSITE-ProRule" id="PRU00335"/>
    </source>
</evidence>
<dbReference type="RefSeq" id="WP_184747304.1">
    <property type="nucleotide sequence ID" value="NZ_JACHGJ010000005.1"/>
</dbReference>
<organism evidence="6 7">
    <name type="scientific">Spirochaeta isovalerica</name>
    <dbReference type="NCBI Taxonomy" id="150"/>
    <lineage>
        <taxon>Bacteria</taxon>
        <taxon>Pseudomonadati</taxon>
        <taxon>Spirochaetota</taxon>
        <taxon>Spirochaetia</taxon>
        <taxon>Spirochaetales</taxon>
        <taxon>Spirochaetaceae</taxon>
        <taxon>Spirochaeta</taxon>
    </lineage>
</organism>
<evidence type="ECO:0000313" key="7">
    <source>
        <dbReference type="Proteomes" id="UP000587760"/>
    </source>
</evidence>
<dbReference type="EMBL" id="JACHGJ010000005">
    <property type="protein sequence ID" value="MBB6481058.1"/>
    <property type="molecule type" value="Genomic_DNA"/>
</dbReference>